<dbReference type="InterPro" id="IPR011495">
    <property type="entry name" value="Sig_transdc_His_kin_sub2_dim/P"/>
</dbReference>
<reference evidence="8 10" key="2">
    <citation type="submission" date="2018-03" db="EMBL/GenBank/DDBJ databases">
        <title>Genomic Encyclopedia of Archaeal and Bacterial Type Strains, Phase II (KMG-II): from individual species to whole genera.</title>
        <authorList>
            <person name="Goeker M."/>
        </authorList>
    </citation>
    <scope>NUCLEOTIDE SEQUENCE [LARGE SCALE GENOMIC DNA]</scope>
    <source>
        <strain evidence="8 10">DSM 25227</strain>
    </source>
</reference>
<evidence type="ECO:0000256" key="4">
    <source>
        <dbReference type="SAM" id="MobiDB-lite"/>
    </source>
</evidence>
<dbReference type="InterPro" id="IPR036890">
    <property type="entry name" value="HATPase_C_sf"/>
</dbReference>
<dbReference type="RefSeq" id="WP_109564558.1">
    <property type="nucleotide sequence ID" value="NZ_QGDJ01000005.1"/>
</dbReference>
<feature type="domain" description="PAS" evidence="6">
    <location>
        <begin position="19"/>
        <end position="85"/>
    </location>
</feature>
<accession>A0A2Y9ATD2</accession>
<dbReference type="InterPro" id="IPR035965">
    <property type="entry name" value="PAS-like_dom_sf"/>
</dbReference>
<evidence type="ECO:0000256" key="3">
    <source>
        <dbReference type="ARBA" id="ARBA00022991"/>
    </source>
</evidence>
<dbReference type="Proteomes" id="UP000245839">
    <property type="component" value="Unassembled WGS sequence"/>
</dbReference>
<dbReference type="InterPro" id="IPR000014">
    <property type="entry name" value="PAS"/>
</dbReference>
<dbReference type="PROSITE" id="PS50113">
    <property type="entry name" value="PAC"/>
    <property type="match status" value="1"/>
</dbReference>
<dbReference type="PANTHER" id="PTHR47429:SF2">
    <property type="entry name" value="PROTEIN TWIN LOV 1"/>
    <property type="match status" value="1"/>
</dbReference>
<evidence type="ECO:0000313" key="8">
    <source>
        <dbReference type="EMBL" id="PWJ18064.1"/>
    </source>
</evidence>
<dbReference type="EMBL" id="QGDJ01000005">
    <property type="protein sequence ID" value="PWJ18064.1"/>
    <property type="molecule type" value="Genomic_DNA"/>
</dbReference>
<dbReference type="InterPro" id="IPR000700">
    <property type="entry name" value="PAS-assoc_C"/>
</dbReference>
<dbReference type="Proteomes" id="UP000251571">
    <property type="component" value="Unassembled WGS sequence"/>
</dbReference>
<keyword evidence="3" id="KW-0157">Chromophore</keyword>
<dbReference type="Pfam" id="PF13426">
    <property type="entry name" value="PAS_9"/>
    <property type="match status" value="1"/>
</dbReference>
<evidence type="ECO:0000259" key="6">
    <source>
        <dbReference type="PROSITE" id="PS50112"/>
    </source>
</evidence>
<keyword evidence="10" id="KW-1185">Reference proteome</keyword>
<sequence length="370" mass="39765">MAAKDNPQEDVYFRVGEAILANVPLSMVLTDPTRDDNPIIYVNSAFERLTGYTASAAVGRNCRFLQGEDRDQEEIRILADAIAARESVTVTLKNTRADGRTFRNRLMISPILDPEGELQAFLGIQTEVLDTVPAQGTAVQALDDRLDEMQHRIKNHLQMVASLVRMQSTAGEGSAGYELLSRRIDALSLLYDEFSSPPQAQAPRYDVVSAGGYVSRVASTVGALDGRRDIRVTIDVDPVYMRSEPAGELGLVASEILSNTLQHAFEGRQEGLVSVSLKQGGGDRVRLTVSDDGVGMSSDWPREGNLGARIVQGLVQKLGGDLKVTTGPGGSVITLDLDNVLDTSLEPGGTRVVSDTARGRDGGPPALESD</sequence>
<evidence type="ECO:0000256" key="1">
    <source>
        <dbReference type="ARBA" id="ARBA00022630"/>
    </source>
</evidence>
<feature type="domain" description="PAC" evidence="7">
    <location>
        <begin position="86"/>
        <end position="140"/>
    </location>
</feature>
<organism evidence="9 11">
    <name type="scientific">Jannaschia seohaensis</name>
    <dbReference type="NCBI Taxonomy" id="475081"/>
    <lineage>
        <taxon>Bacteria</taxon>
        <taxon>Pseudomonadati</taxon>
        <taxon>Pseudomonadota</taxon>
        <taxon>Alphaproteobacteria</taxon>
        <taxon>Rhodobacterales</taxon>
        <taxon>Roseobacteraceae</taxon>
        <taxon>Jannaschia</taxon>
    </lineage>
</organism>
<reference evidence="9 11" key="1">
    <citation type="submission" date="2016-10" db="EMBL/GenBank/DDBJ databases">
        <authorList>
            <person name="Cai Z."/>
        </authorList>
    </citation>
    <scope>NUCLEOTIDE SEQUENCE [LARGE SCALE GENOMIC DNA]</scope>
    <source>
        <strain evidence="9 11">DSM 25227</strain>
    </source>
</reference>
<dbReference type="SMART" id="SM00387">
    <property type="entry name" value="HATPase_c"/>
    <property type="match status" value="1"/>
</dbReference>
<dbReference type="PROSITE" id="PS50109">
    <property type="entry name" value="HIS_KIN"/>
    <property type="match status" value="1"/>
</dbReference>
<dbReference type="Pfam" id="PF07568">
    <property type="entry name" value="HisKA_2"/>
    <property type="match status" value="1"/>
</dbReference>
<evidence type="ECO:0000259" key="7">
    <source>
        <dbReference type="PROSITE" id="PS50113"/>
    </source>
</evidence>
<dbReference type="Gene3D" id="3.30.450.20">
    <property type="entry name" value="PAS domain"/>
    <property type="match status" value="1"/>
</dbReference>
<dbReference type="SUPFAM" id="SSF55785">
    <property type="entry name" value="PYP-like sensor domain (PAS domain)"/>
    <property type="match status" value="1"/>
</dbReference>
<dbReference type="SUPFAM" id="SSF55874">
    <property type="entry name" value="ATPase domain of HSP90 chaperone/DNA topoisomerase II/histidine kinase"/>
    <property type="match status" value="1"/>
</dbReference>
<dbReference type="InterPro" id="IPR005467">
    <property type="entry name" value="His_kinase_dom"/>
</dbReference>
<dbReference type="EMBL" id="UETC01000005">
    <property type="protein sequence ID" value="SSA46588.1"/>
    <property type="molecule type" value="Genomic_DNA"/>
</dbReference>
<feature type="domain" description="Histidine kinase" evidence="5">
    <location>
        <begin position="148"/>
        <end position="341"/>
    </location>
</feature>
<keyword evidence="1" id="KW-0285">Flavoprotein</keyword>
<dbReference type="OrthoDB" id="489241at2"/>
<proteinExistence type="predicted"/>
<evidence type="ECO:0000313" key="11">
    <source>
        <dbReference type="Proteomes" id="UP000251571"/>
    </source>
</evidence>
<dbReference type="PANTHER" id="PTHR47429">
    <property type="entry name" value="PROTEIN TWIN LOV 1"/>
    <property type="match status" value="1"/>
</dbReference>
<dbReference type="Gene3D" id="3.30.565.10">
    <property type="entry name" value="Histidine kinase-like ATPase, C-terminal domain"/>
    <property type="match status" value="1"/>
</dbReference>
<name>A0A2Y9ATD2_9RHOB</name>
<gene>
    <name evidence="8" type="ORF">BCF38_10551</name>
    <name evidence="9" type="ORF">SAMN05421539_10551</name>
</gene>
<dbReference type="AlphaFoldDB" id="A0A2Y9ATD2"/>
<dbReference type="InterPro" id="IPR003594">
    <property type="entry name" value="HATPase_dom"/>
</dbReference>
<dbReference type="Pfam" id="PF02518">
    <property type="entry name" value="HATPase_c"/>
    <property type="match status" value="1"/>
</dbReference>
<evidence type="ECO:0000313" key="10">
    <source>
        <dbReference type="Proteomes" id="UP000245839"/>
    </source>
</evidence>
<feature type="region of interest" description="Disordered" evidence="4">
    <location>
        <begin position="346"/>
        <end position="370"/>
    </location>
</feature>
<evidence type="ECO:0000259" key="5">
    <source>
        <dbReference type="PROSITE" id="PS50109"/>
    </source>
</evidence>
<evidence type="ECO:0000313" key="9">
    <source>
        <dbReference type="EMBL" id="SSA46588.1"/>
    </source>
</evidence>
<dbReference type="SMART" id="SM00091">
    <property type="entry name" value="PAS"/>
    <property type="match status" value="1"/>
</dbReference>
<dbReference type="CDD" id="cd00130">
    <property type="entry name" value="PAS"/>
    <property type="match status" value="1"/>
</dbReference>
<keyword evidence="2" id="KW-0288">FMN</keyword>
<protein>
    <submittedName>
        <fullName evidence="9">PAS domain S-box-containing protein</fullName>
    </submittedName>
</protein>
<dbReference type="PROSITE" id="PS50112">
    <property type="entry name" value="PAS"/>
    <property type="match status" value="1"/>
</dbReference>
<evidence type="ECO:0000256" key="2">
    <source>
        <dbReference type="ARBA" id="ARBA00022643"/>
    </source>
</evidence>
<dbReference type="NCBIfam" id="TIGR00229">
    <property type="entry name" value="sensory_box"/>
    <property type="match status" value="1"/>
</dbReference>